<dbReference type="InterPro" id="IPR025668">
    <property type="entry name" value="Tnp_DDE_dom"/>
</dbReference>
<sequence>MSKSTSKYPSLSVEGGGTGIVSHAGTALLLRAGEKTGLLDELSRALSPWRKPLAIHDPGKIVFDLAVSVAIGGDCLADIAQLRGDRDVFGPVASDPTVSRLISSLAADAGPAVAAINTARAHSRANAWQAAGSGAPDAHCDEGGLVVVDLDASLLTAHSEKQSAAPTYKRGFGFHPLCAFVDHRPGGTGEPVRSCCAPATPEPTPPPTTSRSPNRS</sequence>
<evidence type="ECO:0000313" key="4">
    <source>
        <dbReference type="Proteomes" id="UP000006023"/>
    </source>
</evidence>
<dbReference type="Proteomes" id="UP000006023">
    <property type="component" value="Unassembled WGS sequence"/>
</dbReference>
<protein>
    <recommendedName>
        <fullName evidence="2">Transposase DDE domain-containing protein</fullName>
    </recommendedName>
</protein>
<organism evidence="3 4">
    <name type="scientific">Gordonia amarae NBRC 15530</name>
    <dbReference type="NCBI Taxonomy" id="1075090"/>
    <lineage>
        <taxon>Bacteria</taxon>
        <taxon>Bacillati</taxon>
        <taxon>Actinomycetota</taxon>
        <taxon>Actinomycetes</taxon>
        <taxon>Mycobacteriales</taxon>
        <taxon>Gordoniaceae</taxon>
        <taxon>Gordonia</taxon>
    </lineage>
</organism>
<reference evidence="3 4" key="1">
    <citation type="submission" date="2011-11" db="EMBL/GenBank/DDBJ databases">
        <title>Whole genome shotgun sequence of Gordonia amarae NBRC 15530.</title>
        <authorList>
            <person name="Takarada H."/>
            <person name="Hosoyama A."/>
            <person name="Tsuchikane K."/>
            <person name="Katsumata H."/>
            <person name="Yamazaki S."/>
            <person name="Fujita N."/>
        </authorList>
    </citation>
    <scope>NUCLEOTIDE SEQUENCE [LARGE SCALE GENOMIC DNA]</scope>
    <source>
        <strain evidence="3 4">NBRC 15530</strain>
    </source>
</reference>
<keyword evidence="4" id="KW-1185">Reference proteome</keyword>
<name>G7GIW5_9ACTN</name>
<dbReference type="STRING" id="1075090.GOAMR_03_00500"/>
<evidence type="ECO:0000259" key="2">
    <source>
        <dbReference type="Pfam" id="PF13701"/>
    </source>
</evidence>
<dbReference type="AlphaFoldDB" id="G7GIW5"/>
<comment type="caution">
    <text evidence="3">The sequence shown here is derived from an EMBL/GenBank/DDBJ whole genome shotgun (WGS) entry which is preliminary data.</text>
</comment>
<gene>
    <name evidence="3" type="ORF">GOAMR_03_00500</name>
</gene>
<evidence type="ECO:0000313" key="3">
    <source>
        <dbReference type="EMBL" id="GAB03540.1"/>
    </source>
</evidence>
<feature type="domain" description="Transposase DDE" evidence="2">
    <location>
        <begin position="5"/>
        <end position="194"/>
    </location>
</feature>
<accession>G7GIW5</accession>
<dbReference type="Pfam" id="PF13701">
    <property type="entry name" value="DDE_Tnp_1_4"/>
    <property type="match status" value="1"/>
</dbReference>
<dbReference type="eggNOG" id="COG3385">
    <property type="taxonomic scope" value="Bacteria"/>
</dbReference>
<dbReference type="EMBL" id="BAED01000003">
    <property type="protein sequence ID" value="GAB03540.1"/>
    <property type="molecule type" value="Genomic_DNA"/>
</dbReference>
<feature type="region of interest" description="Disordered" evidence="1">
    <location>
        <begin position="189"/>
        <end position="216"/>
    </location>
</feature>
<proteinExistence type="predicted"/>
<evidence type="ECO:0000256" key="1">
    <source>
        <dbReference type="SAM" id="MobiDB-lite"/>
    </source>
</evidence>